<dbReference type="RefSeq" id="WP_290398400.1">
    <property type="nucleotide sequence ID" value="NZ_JAUHLN010000001.1"/>
</dbReference>
<proteinExistence type="predicted"/>
<comment type="caution">
    <text evidence="2">The sequence shown here is derived from an EMBL/GenBank/DDBJ whole genome shotgun (WGS) entry which is preliminary data.</text>
</comment>
<evidence type="ECO:0000256" key="1">
    <source>
        <dbReference type="SAM" id="Phobius"/>
    </source>
</evidence>
<keyword evidence="1" id="KW-0812">Transmembrane</keyword>
<gene>
    <name evidence="2" type="ORF">QYF49_04435</name>
</gene>
<evidence type="ECO:0000313" key="2">
    <source>
        <dbReference type="EMBL" id="MDN4072276.1"/>
    </source>
</evidence>
<name>A0ABT8E2Z9_9BACL</name>
<reference evidence="2" key="1">
    <citation type="submission" date="2023-06" db="EMBL/GenBank/DDBJ databases">
        <title>Draft Genome Sequences of Representative Paenibacillus Polymyxa, Bacillus cereus, Fictibacillus sp., and Brevibacillus agri Strains Isolated from Amazonian Dark Earth.</title>
        <authorList>
            <person name="Pellegrinetti T.A."/>
            <person name="Cunha I.C.M."/>
            <person name="Chaves M.G."/>
            <person name="Freitas A.S."/>
            <person name="Silva A.V.R."/>
            <person name="Tsai S.M."/>
            <person name="Mendes L.W."/>
        </authorList>
    </citation>
    <scope>NUCLEOTIDE SEQUENCE</scope>
    <source>
        <strain evidence="2">CENA-BCM004</strain>
    </source>
</reference>
<keyword evidence="1" id="KW-1133">Transmembrane helix</keyword>
<dbReference type="EMBL" id="JAUHLN010000001">
    <property type="protein sequence ID" value="MDN4072276.1"/>
    <property type="molecule type" value="Genomic_DNA"/>
</dbReference>
<protein>
    <recommendedName>
        <fullName evidence="4">Chloride channel protein</fullName>
    </recommendedName>
</protein>
<accession>A0ABT8E2Z9</accession>
<feature type="transmembrane region" description="Helical" evidence="1">
    <location>
        <begin position="21"/>
        <end position="47"/>
    </location>
</feature>
<evidence type="ECO:0000313" key="3">
    <source>
        <dbReference type="Proteomes" id="UP001168694"/>
    </source>
</evidence>
<organism evidence="2 3">
    <name type="scientific">Fictibacillus terranigra</name>
    <dbReference type="NCBI Taxonomy" id="3058424"/>
    <lineage>
        <taxon>Bacteria</taxon>
        <taxon>Bacillati</taxon>
        <taxon>Bacillota</taxon>
        <taxon>Bacilli</taxon>
        <taxon>Bacillales</taxon>
        <taxon>Fictibacillaceae</taxon>
        <taxon>Fictibacillus</taxon>
    </lineage>
</organism>
<evidence type="ECO:0008006" key="4">
    <source>
        <dbReference type="Google" id="ProtNLM"/>
    </source>
</evidence>
<feature type="transmembrane region" description="Helical" evidence="1">
    <location>
        <begin position="67"/>
        <end position="92"/>
    </location>
</feature>
<keyword evidence="1" id="KW-0472">Membrane</keyword>
<dbReference type="Proteomes" id="UP001168694">
    <property type="component" value="Unassembled WGS sequence"/>
</dbReference>
<sequence length="135" mass="14818">MPSIGGVKRNRGNSAVPLGQRWIPFLAGKCVPTALAVVPAAVVSVMLTTTGTRIVLDFFVSGDYTNWGASTPLLLFPIWGIAIGSAMILYYYRRTGFAINADNRWKDSKSVGYRLGCCLYSSFSFRHNNVLNCFL</sequence>
<keyword evidence="3" id="KW-1185">Reference proteome</keyword>